<dbReference type="Proteomes" id="UP000326546">
    <property type="component" value="Chromosome"/>
</dbReference>
<sequence length="457" mass="47817">MSVVILIFALATIAFAAGWWGWLWVGATDQVEVRVLVPLGLLGILGVVLRERALGPHLGVSLGMVVLAAAIPLAGPHGAALVGLVSFIADYRQRDWRAWLFNAAMTAAVGGVGGLTYVALGGAVGAQAADLRGPALLTQVGVPLLVAYAVMTLTNVLALGVMSALMRGTRVLDFAWRALQGVGWGYLTHVVIGFLFVVLWGPARLETVAAVFVLGPLFIAHWAIGREALARREHQETVATFVAALEQSDASTAGHSARVATLAEALGGVIGIHGKAAEALRYAALLHDIGLVAARSWEPDDIDEASYLTALSTHADAGVEVLRGLDFLAEAAPGIAHHHERWDGRGYPAGLAGEDIPQAARVIAVADAFDALTVAPEGARLTAQEALVELEGRAGTQLDPVVVEALCALANRPRGLPVPEPTQPAPDAPARALPDHDHPLISDAFAQWQPESIGRPL</sequence>
<dbReference type="Pfam" id="PF13487">
    <property type="entry name" value="HD_5"/>
    <property type="match status" value="1"/>
</dbReference>
<evidence type="ECO:0000313" key="5">
    <source>
        <dbReference type="Proteomes" id="UP000326546"/>
    </source>
</evidence>
<feature type="transmembrane region" description="Helical" evidence="2">
    <location>
        <begin position="140"/>
        <end position="166"/>
    </location>
</feature>
<keyword evidence="2" id="KW-0812">Transmembrane</keyword>
<dbReference type="CDD" id="cd00077">
    <property type="entry name" value="HDc"/>
    <property type="match status" value="1"/>
</dbReference>
<feature type="domain" description="HD-GYP" evidence="3">
    <location>
        <begin position="230"/>
        <end position="422"/>
    </location>
</feature>
<feature type="transmembrane region" description="Helical" evidence="2">
    <location>
        <begin position="178"/>
        <end position="201"/>
    </location>
</feature>
<dbReference type="InterPro" id="IPR006675">
    <property type="entry name" value="HDIG_dom"/>
</dbReference>
<dbReference type="OrthoDB" id="9802066at2"/>
<evidence type="ECO:0000256" key="1">
    <source>
        <dbReference type="SAM" id="MobiDB-lite"/>
    </source>
</evidence>
<dbReference type="Gene3D" id="1.10.3210.10">
    <property type="entry name" value="Hypothetical protein af1432"/>
    <property type="match status" value="1"/>
</dbReference>
<keyword evidence="2" id="KW-0472">Membrane</keyword>
<reference evidence="4 5" key="1">
    <citation type="submission" date="2019-09" db="EMBL/GenBank/DDBJ databases">
        <title>Serinicoccus pratensis sp. nov., isolated from meadow soil.</title>
        <authorList>
            <person name="Zhang W."/>
        </authorList>
    </citation>
    <scope>NUCLEOTIDE SEQUENCE [LARGE SCALE GENOMIC DNA]</scope>
    <source>
        <strain evidence="4 5">W204</strain>
    </source>
</reference>
<feature type="transmembrane region" description="Helical" evidence="2">
    <location>
        <begin position="99"/>
        <end position="120"/>
    </location>
</feature>
<dbReference type="SUPFAM" id="SSF109604">
    <property type="entry name" value="HD-domain/PDEase-like"/>
    <property type="match status" value="1"/>
</dbReference>
<gene>
    <name evidence="4" type="ORF">FY030_10945</name>
</gene>
<dbReference type="NCBIfam" id="TIGR00277">
    <property type="entry name" value="HDIG"/>
    <property type="match status" value="1"/>
</dbReference>
<feature type="transmembrane region" description="Helical" evidence="2">
    <location>
        <begin position="62"/>
        <end position="87"/>
    </location>
</feature>
<dbReference type="PANTHER" id="PTHR45228:SF4">
    <property type="entry name" value="LIPOPROTEIN"/>
    <property type="match status" value="1"/>
</dbReference>
<organism evidence="4 5">
    <name type="scientific">Ornithinimicrobium pratense</name>
    <dbReference type="NCBI Taxonomy" id="2593973"/>
    <lineage>
        <taxon>Bacteria</taxon>
        <taxon>Bacillati</taxon>
        <taxon>Actinomycetota</taxon>
        <taxon>Actinomycetes</taxon>
        <taxon>Micrococcales</taxon>
        <taxon>Ornithinimicrobiaceae</taxon>
        <taxon>Ornithinimicrobium</taxon>
    </lineage>
</organism>
<accession>A0A5J6V818</accession>
<dbReference type="EMBL" id="CP044427">
    <property type="protein sequence ID" value="QFG69152.1"/>
    <property type="molecule type" value="Genomic_DNA"/>
</dbReference>
<dbReference type="InterPro" id="IPR003607">
    <property type="entry name" value="HD/PDEase_dom"/>
</dbReference>
<feature type="region of interest" description="Disordered" evidence="1">
    <location>
        <begin position="413"/>
        <end position="437"/>
    </location>
</feature>
<feature type="transmembrane region" description="Helical" evidence="2">
    <location>
        <begin position="207"/>
        <end position="224"/>
    </location>
</feature>
<proteinExistence type="predicted"/>
<keyword evidence="2" id="KW-1133">Transmembrane helix</keyword>
<dbReference type="KEGG" id="serw:FY030_10945"/>
<evidence type="ECO:0000313" key="4">
    <source>
        <dbReference type="EMBL" id="QFG69152.1"/>
    </source>
</evidence>
<dbReference type="AlphaFoldDB" id="A0A5J6V818"/>
<name>A0A5J6V818_9MICO</name>
<evidence type="ECO:0000259" key="3">
    <source>
        <dbReference type="PROSITE" id="PS51832"/>
    </source>
</evidence>
<dbReference type="PANTHER" id="PTHR45228">
    <property type="entry name" value="CYCLIC DI-GMP PHOSPHODIESTERASE TM_0186-RELATED"/>
    <property type="match status" value="1"/>
</dbReference>
<dbReference type="InterPro" id="IPR052020">
    <property type="entry name" value="Cyclic_di-GMP/3'3'-cGAMP_PDE"/>
</dbReference>
<evidence type="ECO:0000256" key="2">
    <source>
        <dbReference type="SAM" id="Phobius"/>
    </source>
</evidence>
<feature type="compositionally biased region" description="Pro residues" evidence="1">
    <location>
        <begin position="416"/>
        <end position="427"/>
    </location>
</feature>
<protein>
    <submittedName>
        <fullName evidence="4">HD domain-containing protein</fullName>
    </submittedName>
</protein>
<dbReference type="SMART" id="SM00471">
    <property type="entry name" value="HDc"/>
    <property type="match status" value="1"/>
</dbReference>
<dbReference type="PROSITE" id="PS51832">
    <property type="entry name" value="HD_GYP"/>
    <property type="match status" value="1"/>
</dbReference>
<dbReference type="InterPro" id="IPR037522">
    <property type="entry name" value="HD_GYP_dom"/>
</dbReference>
<keyword evidence="5" id="KW-1185">Reference proteome</keyword>
<dbReference type="RefSeq" id="WP_158061535.1">
    <property type="nucleotide sequence ID" value="NZ_CP044427.1"/>
</dbReference>